<organism evidence="2 3">
    <name type="scientific">Thetidibacter halocola</name>
    <dbReference type="NCBI Taxonomy" id="2827239"/>
    <lineage>
        <taxon>Bacteria</taxon>
        <taxon>Pseudomonadati</taxon>
        <taxon>Pseudomonadota</taxon>
        <taxon>Alphaproteobacteria</taxon>
        <taxon>Rhodobacterales</taxon>
        <taxon>Roseobacteraceae</taxon>
        <taxon>Thetidibacter</taxon>
    </lineage>
</organism>
<gene>
    <name evidence="2" type="ORF">KB874_02455</name>
</gene>
<comment type="caution">
    <text evidence="2">The sequence shown here is derived from an EMBL/GenBank/DDBJ whole genome shotgun (WGS) entry which is preliminary data.</text>
</comment>
<keyword evidence="1" id="KW-0472">Membrane</keyword>
<keyword evidence="1" id="KW-0812">Transmembrane</keyword>
<keyword evidence="3" id="KW-1185">Reference proteome</keyword>
<evidence type="ECO:0000256" key="1">
    <source>
        <dbReference type="SAM" id="Phobius"/>
    </source>
</evidence>
<proteinExistence type="predicted"/>
<protein>
    <submittedName>
        <fullName evidence="2">Uncharacterized protein</fullName>
    </submittedName>
</protein>
<name>A0A8J7WA22_9RHOB</name>
<dbReference type="Proteomes" id="UP000681356">
    <property type="component" value="Unassembled WGS sequence"/>
</dbReference>
<sequence length="57" mass="6099">MDFGLGILTFGTLGFVVAFAYINKRAVEKHMKSGAPKSALSEDGIRERLAAAQNATQ</sequence>
<dbReference type="AlphaFoldDB" id="A0A8J7WA22"/>
<reference evidence="2" key="1">
    <citation type="submission" date="2021-04" db="EMBL/GenBank/DDBJ databases">
        <authorList>
            <person name="Yoon J."/>
        </authorList>
    </citation>
    <scope>NUCLEOTIDE SEQUENCE</scope>
    <source>
        <strain evidence="2">KMU-90</strain>
    </source>
</reference>
<dbReference type="RefSeq" id="WP_212535333.1">
    <property type="nucleotide sequence ID" value="NZ_JAGTUU010000001.1"/>
</dbReference>
<dbReference type="EMBL" id="JAGTUU010000001">
    <property type="protein sequence ID" value="MBS0122982.1"/>
    <property type="molecule type" value="Genomic_DNA"/>
</dbReference>
<feature type="transmembrane region" description="Helical" evidence="1">
    <location>
        <begin position="6"/>
        <end position="23"/>
    </location>
</feature>
<evidence type="ECO:0000313" key="3">
    <source>
        <dbReference type="Proteomes" id="UP000681356"/>
    </source>
</evidence>
<accession>A0A8J7WA22</accession>
<keyword evidence="1" id="KW-1133">Transmembrane helix</keyword>
<evidence type="ECO:0000313" key="2">
    <source>
        <dbReference type="EMBL" id="MBS0122982.1"/>
    </source>
</evidence>